<comment type="function">
    <text evidence="3">Required for resistance to DNA-damaging agents.</text>
</comment>
<sequence>MGLREPNYVSQATRDHTMQSINSILVGVDLTHADRLVASDLNEQTAEAVERAIWVARMFNAKLEFFAAIDLSAHTKHLIQEDKDHLHKNVTDEANAVMQTLIEQAKAQGVDSSSKVALGPPWREIILEVIKNNHDMVLVGTRPHGFTGRLFGGTVMNLFRQCPCPVYAVKVDDEPDVPEIVVASDMSEVSTDILNFIVNAAQVADMKIHLVHAIDTRLDERLKGLGINEQTLKKCSEDILEEVKNELNEQLAQTDFRTLSFGVQVHVLEGSPEVAIPEFIAENKVNLLAMGTLARSGLSGFFIGNTAERMLEKVDCSVLTFKPADFVSPVVPE</sequence>
<comment type="caution">
    <text evidence="5">The sequence shown here is derived from an EMBL/GenBank/DDBJ whole genome shotgun (WGS) entry which is preliminary data.</text>
</comment>
<proteinExistence type="predicted"/>
<dbReference type="PANTHER" id="PTHR47892:SF1">
    <property type="entry name" value="UNIVERSAL STRESS PROTEIN E"/>
    <property type="match status" value="1"/>
</dbReference>
<accession>A0A3D3R7T2</accession>
<dbReference type="EMBL" id="DQAY01000080">
    <property type="protein sequence ID" value="HCO24122.1"/>
    <property type="molecule type" value="Genomic_DNA"/>
</dbReference>
<evidence type="ECO:0000256" key="3">
    <source>
        <dbReference type="ARBA" id="ARBA00037131"/>
    </source>
</evidence>
<dbReference type="CDD" id="cd00293">
    <property type="entry name" value="USP-like"/>
    <property type="match status" value="1"/>
</dbReference>
<dbReference type="Gene3D" id="3.40.50.12370">
    <property type="match status" value="1"/>
</dbReference>
<evidence type="ECO:0000259" key="4">
    <source>
        <dbReference type="Pfam" id="PF00582"/>
    </source>
</evidence>
<reference evidence="5 6" key="1">
    <citation type="journal article" date="2018" name="Nat. Biotechnol.">
        <title>A standardized bacterial taxonomy based on genome phylogeny substantially revises the tree of life.</title>
        <authorList>
            <person name="Parks D.H."/>
            <person name="Chuvochina M."/>
            <person name="Waite D.W."/>
            <person name="Rinke C."/>
            <person name="Skarshewski A."/>
            <person name="Chaumeil P.A."/>
            <person name="Hugenholtz P."/>
        </authorList>
    </citation>
    <scope>NUCLEOTIDE SEQUENCE [LARGE SCALE GENOMIC DNA]</scope>
    <source>
        <strain evidence="5">UBA9375</strain>
    </source>
</reference>
<organism evidence="5 6">
    <name type="scientific">Gimesia maris</name>
    <dbReference type="NCBI Taxonomy" id="122"/>
    <lineage>
        <taxon>Bacteria</taxon>
        <taxon>Pseudomonadati</taxon>
        <taxon>Planctomycetota</taxon>
        <taxon>Planctomycetia</taxon>
        <taxon>Planctomycetales</taxon>
        <taxon>Planctomycetaceae</taxon>
        <taxon>Gimesia</taxon>
    </lineage>
</organism>
<dbReference type="Pfam" id="PF00582">
    <property type="entry name" value="Usp"/>
    <property type="match status" value="2"/>
</dbReference>
<dbReference type="GO" id="GO:0005737">
    <property type="term" value="C:cytoplasm"/>
    <property type="evidence" value="ECO:0007669"/>
    <property type="project" value="UniProtKB-SubCell"/>
</dbReference>
<feature type="domain" description="UspA" evidence="4">
    <location>
        <begin position="180"/>
        <end position="321"/>
    </location>
</feature>
<evidence type="ECO:0000313" key="6">
    <source>
        <dbReference type="Proteomes" id="UP000263642"/>
    </source>
</evidence>
<gene>
    <name evidence="5" type="ORF">DIT97_14155</name>
</gene>
<evidence type="ECO:0000256" key="2">
    <source>
        <dbReference type="ARBA" id="ARBA00022490"/>
    </source>
</evidence>
<feature type="domain" description="UspA" evidence="4">
    <location>
        <begin position="36"/>
        <end position="170"/>
    </location>
</feature>
<name>A0A3D3R7T2_9PLAN</name>
<dbReference type="PANTHER" id="PTHR47892">
    <property type="entry name" value="UNIVERSAL STRESS PROTEIN E"/>
    <property type="match status" value="1"/>
</dbReference>
<keyword evidence="2" id="KW-0963">Cytoplasm</keyword>
<dbReference type="Proteomes" id="UP000263642">
    <property type="component" value="Unassembled WGS sequence"/>
</dbReference>
<dbReference type="InterPro" id="IPR006016">
    <property type="entry name" value="UspA"/>
</dbReference>
<evidence type="ECO:0000256" key="1">
    <source>
        <dbReference type="ARBA" id="ARBA00004496"/>
    </source>
</evidence>
<comment type="subcellular location">
    <subcellularLocation>
        <location evidence="1">Cytoplasm</location>
    </subcellularLocation>
</comment>
<dbReference type="AlphaFoldDB" id="A0A3D3R7T2"/>
<protein>
    <recommendedName>
        <fullName evidence="4">UspA domain-containing protein</fullName>
    </recommendedName>
</protein>
<evidence type="ECO:0000313" key="5">
    <source>
        <dbReference type="EMBL" id="HCO24122.1"/>
    </source>
</evidence>
<dbReference type="SUPFAM" id="SSF52402">
    <property type="entry name" value="Adenine nucleotide alpha hydrolases-like"/>
    <property type="match status" value="2"/>
</dbReference>